<reference evidence="10 11" key="1">
    <citation type="submission" date="2024-07" db="EMBL/GenBank/DDBJ databases">
        <title>Section-level genome sequencing and comparative genomics of Aspergillus sections Usti and Cavernicolus.</title>
        <authorList>
            <consortium name="Lawrence Berkeley National Laboratory"/>
            <person name="Nybo J.L."/>
            <person name="Vesth T.C."/>
            <person name="Theobald S."/>
            <person name="Frisvad J.C."/>
            <person name="Larsen T.O."/>
            <person name="Kjaerboelling I."/>
            <person name="Rothschild-Mancinelli K."/>
            <person name="Lyhne E.K."/>
            <person name="Kogle M.E."/>
            <person name="Barry K."/>
            <person name="Clum A."/>
            <person name="Na H."/>
            <person name="Ledsgaard L."/>
            <person name="Lin J."/>
            <person name="Lipzen A."/>
            <person name="Kuo A."/>
            <person name="Riley R."/>
            <person name="Mondo S."/>
            <person name="LaButti K."/>
            <person name="Haridas S."/>
            <person name="Pangalinan J."/>
            <person name="Salamov A.A."/>
            <person name="Simmons B.A."/>
            <person name="Magnuson J.K."/>
            <person name="Chen J."/>
            <person name="Drula E."/>
            <person name="Henrissat B."/>
            <person name="Wiebenga A."/>
            <person name="Lubbers R.J."/>
            <person name="Gomes A.C."/>
            <person name="Macurrencykelacurrency M.R."/>
            <person name="Stajich J."/>
            <person name="Grigoriev I.V."/>
            <person name="Mortensen U.H."/>
            <person name="De vries R.P."/>
            <person name="Baker S.E."/>
            <person name="Andersen M.R."/>
        </authorList>
    </citation>
    <scope>NUCLEOTIDE SEQUENCE [LARGE SCALE GENOMIC DNA]</scope>
    <source>
        <strain evidence="10 11">CBS 756.74</strain>
    </source>
</reference>
<gene>
    <name evidence="10" type="ORF">BJX68DRAFT_259569</name>
</gene>
<dbReference type="PANTHER" id="PTHR23501:SF12">
    <property type="entry name" value="MAJOR FACILITATOR SUPERFAMILY (MFS) PROFILE DOMAIN-CONTAINING PROTEIN-RELATED"/>
    <property type="match status" value="1"/>
</dbReference>
<evidence type="ECO:0000313" key="11">
    <source>
        <dbReference type="Proteomes" id="UP001610444"/>
    </source>
</evidence>
<keyword evidence="4 8" id="KW-0812">Transmembrane</keyword>
<dbReference type="EMBL" id="JBFXLR010000097">
    <property type="protein sequence ID" value="KAL2837433.1"/>
    <property type="molecule type" value="Genomic_DNA"/>
</dbReference>
<evidence type="ECO:0000256" key="2">
    <source>
        <dbReference type="ARBA" id="ARBA00007520"/>
    </source>
</evidence>
<comment type="similarity">
    <text evidence="2">Belongs to the major facilitator superfamily. TCR/Tet family.</text>
</comment>
<dbReference type="Pfam" id="PF07690">
    <property type="entry name" value="MFS_1"/>
    <property type="match status" value="1"/>
</dbReference>
<evidence type="ECO:0000256" key="4">
    <source>
        <dbReference type="ARBA" id="ARBA00022692"/>
    </source>
</evidence>
<dbReference type="GeneID" id="98158881"/>
<sequence>MSTEIAIPSKMFESSSQASTVAASKSEPTSPVPEAKVVRSPERSLHGFKWALVCISLYVGVLLYGLDTTIAADIQAAIVETYGNVGQLTWVGTGFPLGSVCVILPLTAFYTVYDLKIIFIISLVLFEVGSALCGAAPSMNALIVGRVLAGIGGSGIYIGILNYFSLCTSNEERGRYISGVGLVWGTGAILGPVVGGSFSSSSATWRWSFYINLVIAAIFAPVYLFCLPSVAPPGSADGSPMKRLVKMDWTGFTLSAGSLVCLVMGLTFGGDSWEWSDGRTIATFVVSGSLLILTFIQQRFAIFTTPETRMSPPGYLLKNRSQILLNIQTAATVTNIFVPLYYIPLYFQFVHGDTAIKAAVRLLPFILLLVATNMASGYLLPTIGYYWAVYLVTGILMTVGGALMYTVRTETSPGNVYGYSILLAVGSGLTFQAGYTLAGVKVSLKGWSVKDVQSAISLQNISQLGGTLLCLLISGQIFQSLAVSNLTNVLSGYGFTDAQIRGAVAGTQSDVFEHLSAALARQATDALTTAMSRVYALSIAAGALSIVATTLMKKERLFGIPKGAAGGG</sequence>
<evidence type="ECO:0000256" key="1">
    <source>
        <dbReference type="ARBA" id="ARBA00004141"/>
    </source>
</evidence>
<keyword evidence="3" id="KW-0813">Transport</keyword>
<comment type="caution">
    <text evidence="10">The sequence shown here is derived from an EMBL/GenBank/DDBJ whole genome shotgun (WGS) entry which is preliminary data.</text>
</comment>
<evidence type="ECO:0000256" key="5">
    <source>
        <dbReference type="ARBA" id="ARBA00022989"/>
    </source>
</evidence>
<feature type="transmembrane region" description="Helical" evidence="8">
    <location>
        <begin position="143"/>
        <end position="164"/>
    </location>
</feature>
<keyword evidence="5 8" id="KW-1133">Transmembrane helix</keyword>
<feature type="transmembrane region" description="Helical" evidence="8">
    <location>
        <begin position="362"/>
        <end position="380"/>
    </location>
</feature>
<feature type="transmembrane region" description="Helical" evidence="8">
    <location>
        <begin position="323"/>
        <end position="342"/>
    </location>
</feature>
<evidence type="ECO:0000313" key="10">
    <source>
        <dbReference type="EMBL" id="KAL2837433.1"/>
    </source>
</evidence>
<dbReference type="InterPro" id="IPR020846">
    <property type="entry name" value="MFS_dom"/>
</dbReference>
<keyword evidence="6 8" id="KW-0472">Membrane</keyword>
<feature type="transmembrane region" description="Helical" evidence="8">
    <location>
        <begin position="176"/>
        <end position="195"/>
    </location>
</feature>
<feature type="transmembrane region" description="Helical" evidence="8">
    <location>
        <begin position="48"/>
        <end position="66"/>
    </location>
</feature>
<dbReference type="InterPro" id="IPR011701">
    <property type="entry name" value="MFS"/>
</dbReference>
<evidence type="ECO:0000256" key="6">
    <source>
        <dbReference type="ARBA" id="ARBA00023136"/>
    </source>
</evidence>
<feature type="domain" description="Major facilitator superfamily (MFS) profile" evidence="9">
    <location>
        <begin position="53"/>
        <end position="557"/>
    </location>
</feature>
<accession>A0ABR4JEM1</accession>
<feature type="transmembrane region" description="Helical" evidence="8">
    <location>
        <begin position="90"/>
        <end position="110"/>
    </location>
</feature>
<name>A0ABR4JEM1_9EURO</name>
<evidence type="ECO:0000256" key="3">
    <source>
        <dbReference type="ARBA" id="ARBA00022448"/>
    </source>
</evidence>
<protein>
    <submittedName>
        <fullName evidence="10">MFS general substrate transporter</fullName>
    </submittedName>
</protein>
<evidence type="ECO:0000256" key="7">
    <source>
        <dbReference type="SAM" id="MobiDB-lite"/>
    </source>
</evidence>
<dbReference type="InterPro" id="IPR036259">
    <property type="entry name" value="MFS_trans_sf"/>
</dbReference>
<feature type="compositionally biased region" description="Polar residues" evidence="7">
    <location>
        <begin position="12"/>
        <end position="29"/>
    </location>
</feature>
<feature type="transmembrane region" description="Helical" evidence="8">
    <location>
        <begin position="419"/>
        <end position="440"/>
    </location>
</feature>
<feature type="transmembrane region" description="Helical" evidence="8">
    <location>
        <begin position="207"/>
        <end position="228"/>
    </location>
</feature>
<feature type="transmembrane region" description="Helical" evidence="8">
    <location>
        <begin position="534"/>
        <end position="552"/>
    </location>
</feature>
<proteinExistence type="inferred from homology"/>
<dbReference type="SUPFAM" id="SSF103473">
    <property type="entry name" value="MFS general substrate transporter"/>
    <property type="match status" value="1"/>
</dbReference>
<feature type="transmembrane region" description="Helical" evidence="8">
    <location>
        <begin position="249"/>
        <end position="269"/>
    </location>
</feature>
<feature type="transmembrane region" description="Helical" evidence="8">
    <location>
        <begin position="281"/>
        <end position="302"/>
    </location>
</feature>
<feature type="transmembrane region" description="Helical" evidence="8">
    <location>
        <begin position="117"/>
        <end position="137"/>
    </location>
</feature>
<keyword evidence="11" id="KW-1185">Reference proteome</keyword>
<evidence type="ECO:0000256" key="8">
    <source>
        <dbReference type="SAM" id="Phobius"/>
    </source>
</evidence>
<dbReference type="Proteomes" id="UP001610444">
    <property type="component" value="Unassembled WGS sequence"/>
</dbReference>
<comment type="subcellular location">
    <subcellularLocation>
        <location evidence="1">Membrane</location>
        <topology evidence="1">Multi-pass membrane protein</topology>
    </subcellularLocation>
</comment>
<dbReference type="RefSeq" id="XP_070892535.1">
    <property type="nucleotide sequence ID" value="XM_071043717.1"/>
</dbReference>
<dbReference type="PROSITE" id="PS50850">
    <property type="entry name" value="MFS"/>
    <property type="match status" value="1"/>
</dbReference>
<feature type="region of interest" description="Disordered" evidence="7">
    <location>
        <begin position="1"/>
        <end position="35"/>
    </location>
</feature>
<dbReference type="Gene3D" id="1.20.1250.20">
    <property type="entry name" value="MFS general substrate transporter like domains"/>
    <property type="match status" value="1"/>
</dbReference>
<evidence type="ECO:0000259" key="9">
    <source>
        <dbReference type="PROSITE" id="PS50850"/>
    </source>
</evidence>
<organism evidence="10 11">
    <name type="scientific">Aspergillus pseudodeflectus</name>
    <dbReference type="NCBI Taxonomy" id="176178"/>
    <lineage>
        <taxon>Eukaryota</taxon>
        <taxon>Fungi</taxon>
        <taxon>Dikarya</taxon>
        <taxon>Ascomycota</taxon>
        <taxon>Pezizomycotina</taxon>
        <taxon>Eurotiomycetes</taxon>
        <taxon>Eurotiomycetidae</taxon>
        <taxon>Eurotiales</taxon>
        <taxon>Aspergillaceae</taxon>
        <taxon>Aspergillus</taxon>
        <taxon>Aspergillus subgen. Nidulantes</taxon>
    </lineage>
</organism>
<dbReference type="PANTHER" id="PTHR23501">
    <property type="entry name" value="MAJOR FACILITATOR SUPERFAMILY"/>
    <property type="match status" value="1"/>
</dbReference>
<feature type="transmembrane region" description="Helical" evidence="8">
    <location>
        <begin position="387"/>
        <end position="407"/>
    </location>
</feature>